<dbReference type="InterPro" id="IPR036453">
    <property type="entry name" value="GluRdtase_dimer_dom_sf"/>
</dbReference>
<comment type="caution">
    <text evidence="17">The sequence shown here is derived from an EMBL/GenBank/DDBJ whole genome shotgun (WGS) entry which is preliminary data.</text>
</comment>
<dbReference type="Pfam" id="PF05201">
    <property type="entry name" value="GlutR_N"/>
    <property type="match status" value="1"/>
</dbReference>
<feature type="domain" description="Glutamyl-tRNA reductase N-terminal" evidence="16">
    <location>
        <begin position="22"/>
        <end position="171"/>
    </location>
</feature>
<dbReference type="PIRSF" id="PIRSF000445">
    <property type="entry name" value="4pyrrol_synth_GluRdtase"/>
    <property type="match status" value="1"/>
</dbReference>
<reference evidence="17" key="1">
    <citation type="submission" date="2020-03" db="EMBL/GenBank/DDBJ databases">
        <title>Genome of Pelagibius litoralis DSM 21314T.</title>
        <authorList>
            <person name="Wang G."/>
        </authorList>
    </citation>
    <scope>NUCLEOTIDE SEQUENCE</scope>
    <source>
        <strain evidence="17">DSM 21314</strain>
    </source>
</reference>
<evidence type="ECO:0000256" key="6">
    <source>
        <dbReference type="ARBA" id="ARBA00023244"/>
    </source>
</evidence>
<evidence type="ECO:0000256" key="13">
    <source>
        <dbReference type="RuleBase" id="RU000584"/>
    </source>
</evidence>
<dbReference type="Pfam" id="PF01488">
    <property type="entry name" value="Shikimate_DH"/>
    <property type="match status" value="1"/>
</dbReference>
<dbReference type="FunFam" id="3.30.460.30:FF:000001">
    <property type="entry name" value="Glutamyl-tRNA reductase"/>
    <property type="match status" value="1"/>
</dbReference>
<dbReference type="InterPro" id="IPR036291">
    <property type="entry name" value="NAD(P)-bd_dom_sf"/>
</dbReference>
<feature type="domain" description="Tetrapyrrole biosynthesis glutamyl-tRNA reductase dimerisation" evidence="14">
    <location>
        <begin position="338"/>
        <end position="425"/>
    </location>
</feature>
<evidence type="ECO:0000256" key="4">
    <source>
        <dbReference type="ARBA" id="ARBA00022857"/>
    </source>
</evidence>
<comment type="catalytic activity">
    <reaction evidence="7 8 13">
        <text>(S)-4-amino-5-oxopentanoate + tRNA(Glu) + NADP(+) = L-glutamyl-tRNA(Glu) + NADPH + H(+)</text>
        <dbReference type="Rhea" id="RHEA:12344"/>
        <dbReference type="Rhea" id="RHEA-COMP:9663"/>
        <dbReference type="Rhea" id="RHEA-COMP:9680"/>
        <dbReference type="ChEBI" id="CHEBI:15378"/>
        <dbReference type="ChEBI" id="CHEBI:57501"/>
        <dbReference type="ChEBI" id="CHEBI:57783"/>
        <dbReference type="ChEBI" id="CHEBI:58349"/>
        <dbReference type="ChEBI" id="CHEBI:78442"/>
        <dbReference type="ChEBI" id="CHEBI:78520"/>
        <dbReference type="EC" id="1.2.1.70"/>
    </reaction>
</comment>
<dbReference type="GO" id="GO:0008883">
    <property type="term" value="F:glutamyl-tRNA reductase activity"/>
    <property type="evidence" value="ECO:0007669"/>
    <property type="project" value="UniProtKB-UniRule"/>
</dbReference>
<dbReference type="PROSITE" id="PS00747">
    <property type="entry name" value="GLUTR"/>
    <property type="match status" value="1"/>
</dbReference>
<dbReference type="SUPFAM" id="SSF51735">
    <property type="entry name" value="NAD(P)-binding Rossmann-fold domains"/>
    <property type="match status" value="1"/>
</dbReference>
<evidence type="ECO:0000256" key="11">
    <source>
        <dbReference type="PIRSR" id="PIRSR000445-3"/>
    </source>
</evidence>
<dbReference type="GO" id="GO:0050661">
    <property type="term" value="F:NADP binding"/>
    <property type="evidence" value="ECO:0007669"/>
    <property type="project" value="InterPro"/>
</dbReference>
<feature type="binding site" evidence="8 10">
    <location>
        <position position="135"/>
    </location>
    <ligand>
        <name>substrate</name>
    </ligand>
</feature>
<dbReference type="Proteomes" id="UP000761264">
    <property type="component" value="Unassembled WGS sequence"/>
</dbReference>
<feature type="domain" description="Quinate/shikimate 5-dehydrogenase/glutamyl-tRNA reductase" evidence="15">
    <location>
        <begin position="187"/>
        <end position="320"/>
    </location>
</feature>
<dbReference type="InterPro" id="IPR015896">
    <property type="entry name" value="4pyrrol_synth_GluRdtase_dimer"/>
</dbReference>
<feature type="site" description="Important for activity" evidence="8 12">
    <location>
        <position position="114"/>
    </location>
</feature>
<evidence type="ECO:0000256" key="10">
    <source>
        <dbReference type="PIRSR" id="PIRSR000445-2"/>
    </source>
</evidence>
<sequence length="436" mass="47182">MSDDETTTGQAESEILERLTLVGVNHRSLNTDLRERLFDQEPDLTLLLAALRHADWEEGLVVATCERLEFAVIAKPGQAVAAELLQRLAGAARLAPTELVGQSYCHSGPQALRHLFAVAASLDSLVVGEPQILGQMKQCYRAAAGAGLAGPRLDATMQAAFAAAKRVRSETPIGQQASSMNLVATQVAEDLHGRFDGLRLLWLGLGEMGEMLCADFIAAGVGQLLVTHGSSLRAEAAARRLKCNFAPWDDLDHHLAEADIVVSDSSSGRFTLETAQMEAALRHRRRRPVLLIDAGVPSDIDPAIATLEGAFVYDLDDLERLAKAKSGGRAAANVMAWSVLEEELDRFQRAQAGRNAAPSVVALRQHFEATRRAVLEGGRLDAEEATRLLVNKLLHDPSEALRRTAAADRRAGETLEASLRRLFGLTPDAEESEEEK</sequence>
<dbReference type="Pfam" id="PF00745">
    <property type="entry name" value="GlutR_dimer"/>
    <property type="match status" value="1"/>
</dbReference>
<protein>
    <recommendedName>
        <fullName evidence="3 8">Glutamyl-tRNA reductase</fullName>
        <shortName evidence="8">GluTR</shortName>
        <ecNumber evidence="3 8">1.2.1.70</ecNumber>
    </recommendedName>
</protein>
<dbReference type="Gene3D" id="3.30.460.30">
    <property type="entry name" value="Glutamyl-tRNA reductase, N-terminal domain"/>
    <property type="match status" value="1"/>
</dbReference>
<feature type="binding site" evidence="8 10">
    <location>
        <begin position="64"/>
        <end position="67"/>
    </location>
    <ligand>
        <name>substrate</name>
    </ligand>
</feature>
<dbReference type="SUPFAM" id="SSF69742">
    <property type="entry name" value="Glutamyl tRNA-reductase catalytic, N-terminal domain"/>
    <property type="match status" value="1"/>
</dbReference>
<evidence type="ECO:0000256" key="9">
    <source>
        <dbReference type="PIRSR" id="PIRSR000445-1"/>
    </source>
</evidence>
<comment type="domain">
    <text evidence="8">Possesses an unusual extended V-shaped dimeric structure with each monomer consisting of three distinct domains arranged along a curved 'spinal' alpha-helix. The N-terminal catalytic domain specifically recognizes the glutamate moiety of the substrate. The second domain is the NADPH-binding domain, and the third C-terminal domain is responsible for dimerization.</text>
</comment>
<dbReference type="SUPFAM" id="SSF69075">
    <property type="entry name" value="Glutamyl tRNA-reductase dimerization domain"/>
    <property type="match status" value="1"/>
</dbReference>
<accession>A0A967F2U4</accession>
<dbReference type="InterPro" id="IPR000343">
    <property type="entry name" value="4pyrrol_synth_GluRdtase"/>
</dbReference>
<evidence type="ECO:0000313" key="17">
    <source>
        <dbReference type="EMBL" id="NIA71871.1"/>
    </source>
</evidence>
<evidence type="ECO:0000256" key="7">
    <source>
        <dbReference type="ARBA" id="ARBA00047464"/>
    </source>
</evidence>
<evidence type="ECO:0000259" key="15">
    <source>
        <dbReference type="Pfam" id="PF01488"/>
    </source>
</evidence>
<organism evidence="17 18">
    <name type="scientific">Pelagibius litoralis</name>
    <dbReference type="NCBI Taxonomy" id="374515"/>
    <lineage>
        <taxon>Bacteria</taxon>
        <taxon>Pseudomonadati</taxon>
        <taxon>Pseudomonadota</taxon>
        <taxon>Alphaproteobacteria</taxon>
        <taxon>Rhodospirillales</taxon>
        <taxon>Rhodovibrionaceae</taxon>
        <taxon>Pelagibius</taxon>
    </lineage>
</organism>
<dbReference type="GO" id="GO:0019353">
    <property type="term" value="P:protoporphyrinogen IX biosynthetic process from glutamate"/>
    <property type="evidence" value="ECO:0007669"/>
    <property type="project" value="TreeGrafter"/>
</dbReference>
<dbReference type="PANTHER" id="PTHR43013:SF1">
    <property type="entry name" value="GLUTAMYL-TRNA REDUCTASE"/>
    <property type="match status" value="1"/>
</dbReference>
<evidence type="ECO:0000256" key="1">
    <source>
        <dbReference type="ARBA" id="ARBA00005059"/>
    </source>
</evidence>
<dbReference type="NCBIfam" id="TIGR01035">
    <property type="entry name" value="hemA"/>
    <property type="match status" value="1"/>
</dbReference>
<evidence type="ECO:0000256" key="5">
    <source>
        <dbReference type="ARBA" id="ARBA00023002"/>
    </source>
</evidence>
<name>A0A967F2U4_9PROT</name>
<dbReference type="PANTHER" id="PTHR43013">
    <property type="entry name" value="GLUTAMYL-TRNA REDUCTASE"/>
    <property type="match status" value="1"/>
</dbReference>
<comment type="function">
    <text evidence="8">Catalyzes the NADPH-dependent reduction of glutamyl-tRNA(Glu) to glutamate 1-semialdehyde (GSA).</text>
</comment>
<comment type="subunit">
    <text evidence="8">Homodimer.</text>
</comment>
<evidence type="ECO:0000313" key="18">
    <source>
        <dbReference type="Proteomes" id="UP000761264"/>
    </source>
</evidence>
<dbReference type="InterPro" id="IPR036343">
    <property type="entry name" value="GluRdtase_N_sf"/>
</dbReference>
<evidence type="ECO:0000256" key="8">
    <source>
        <dbReference type="HAMAP-Rule" id="MF_00087"/>
    </source>
</evidence>
<dbReference type="RefSeq" id="WP_167230186.1">
    <property type="nucleotide sequence ID" value="NZ_JAAQPH010000027.1"/>
</dbReference>
<dbReference type="AlphaFoldDB" id="A0A967F2U4"/>
<dbReference type="InterPro" id="IPR018214">
    <property type="entry name" value="GluRdtase_CS"/>
</dbReference>
<dbReference type="InterPro" id="IPR015895">
    <property type="entry name" value="4pyrrol_synth_GluRdtase_N"/>
</dbReference>
<gene>
    <name evidence="8" type="primary">hemA</name>
    <name evidence="17" type="ORF">HBA54_25055</name>
</gene>
<comment type="pathway">
    <text evidence="1 8 13">Porphyrin-containing compound metabolism; protoporphyrin-IX biosynthesis; 5-aminolevulinate from L-glutamyl-tRNA(Glu): step 1/2.</text>
</comment>
<dbReference type="EMBL" id="JAAQPH010000027">
    <property type="protein sequence ID" value="NIA71871.1"/>
    <property type="molecule type" value="Genomic_DNA"/>
</dbReference>
<feature type="active site" description="Nucleophile" evidence="8 9">
    <location>
        <position position="65"/>
    </location>
</feature>
<feature type="binding site" evidence="8 11">
    <location>
        <begin position="204"/>
        <end position="209"/>
    </location>
    <ligand>
        <name>NADP(+)</name>
        <dbReference type="ChEBI" id="CHEBI:58349"/>
    </ligand>
</feature>
<evidence type="ECO:0000256" key="12">
    <source>
        <dbReference type="PIRSR" id="PIRSR000445-4"/>
    </source>
</evidence>
<proteinExistence type="inferred from homology"/>
<feature type="binding site" evidence="8 10">
    <location>
        <begin position="129"/>
        <end position="131"/>
    </location>
    <ligand>
        <name>substrate</name>
    </ligand>
</feature>
<dbReference type="EC" id="1.2.1.70" evidence="3 8"/>
<dbReference type="InterPro" id="IPR006151">
    <property type="entry name" value="Shikm_DH/Glu-tRNA_Rdtase"/>
</dbReference>
<keyword evidence="5 8" id="KW-0560">Oxidoreductase</keyword>
<keyword evidence="18" id="KW-1185">Reference proteome</keyword>
<evidence type="ECO:0000256" key="2">
    <source>
        <dbReference type="ARBA" id="ARBA00005916"/>
    </source>
</evidence>
<evidence type="ECO:0000259" key="14">
    <source>
        <dbReference type="Pfam" id="PF00745"/>
    </source>
</evidence>
<keyword evidence="4 8" id="KW-0521">NADP</keyword>
<comment type="similarity">
    <text evidence="2 8 13">Belongs to the glutamyl-tRNA reductase family.</text>
</comment>
<feature type="binding site" evidence="8 10">
    <location>
        <position position="124"/>
    </location>
    <ligand>
        <name>substrate</name>
    </ligand>
</feature>
<keyword evidence="6 8" id="KW-0627">Porphyrin biosynthesis</keyword>
<evidence type="ECO:0000259" key="16">
    <source>
        <dbReference type="Pfam" id="PF05201"/>
    </source>
</evidence>
<dbReference type="Gene3D" id="3.40.50.720">
    <property type="entry name" value="NAD(P)-binding Rossmann-like Domain"/>
    <property type="match status" value="1"/>
</dbReference>
<evidence type="ECO:0000256" key="3">
    <source>
        <dbReference type="ARBA" id="ARBA00012970"/>
    </source>
</evidence>
<comment type="miscellaneous">
    <text evidence="8">During catalysis, the active site Cys acts as a nucleophile attacking the alpha-carbonyl group of tRNA-bound glutamate with the formation of a thioester intermediate between enzyme and glutamate, and the concomitant release of tRNA(Glu). The thioester intermediate is finally reduced by direct hydride transfer from NADPH, to form the product GSA.</text>
</comment>
<dbReference type="HAMAP" id="MF_00087">
    <property type="entry name" value="Glu_tRNA_reductase"/>
    <property type="match status" value="1"/>
</dbReference>